<evidence type="ECO:0000313" key="12">
    <source>
        <dbReference type="EMBL" id="RWZ79129.1"/>
    </source>
</evidence>
<comment type="similarity">
    <text evidence="2 11">Belongs to the ATPase A chain family.</text>
</comment>
<evidence type="ECO:0000256" key="6">
    <source>
        <dbReference type="ARBA" id="ARBA00022781"/>
    </source>
</evidence>
<evidence type="ECO:0000256" key="4">
    <source>
        <dbReference type="ARBA" id="ARBA00022547"/>
    </source>
</evidence>
<dbReference type="PRINTS" id="PR00123">
    <property type="entry name" value="ATPASEA"/>
</dbReference>
<dbReference type="PROSITE" id="PS00449">
    <property type="entry name" value="ATPASE_A"/>
    <property type="match status" value="1"/>
</dbReference>
<dbReference type="GO" id="GO:0042777">
    <property type="term" value="P:proton motive force-driven plasma membrane ATP synthesis"/>
    <property type="evidence" value="ECO:0007669"/>
    <property type="project" value="TreeGrafter"/>
</dbReference>
<comment type="subcellular location">
    <subcellularLocation>
        <location evidence="11">Cell membrane</location>
        <topology evidence="11">Multi-pass membrane protein</topology>
    </subcellularLocation>
    <subcellularLocation>
        <location evidence="1">Membrane</location>
        <topology evidence="1">Multi-pass membrane protein</topology>
    </subcellularLocation>
</comment>
<keyword evidence="3 11" id="KW-0813">Transport</keyword>
<dbReference type="PANTHER" id="PTHR42823:SF3">
    <property type="entry name" value="ATP SYNTHASE SUBUNIT A, CHLOROPLASTIC"/>
    <property type="match status" value="1"/>
</dbReference>
<dbReference type="PANTHER" id="PTHR42823">
    <property type="entry name" value="ATP SYNTHASE SUBUNIT A, CHLOROPLASTIC"/>
    <property type="match status" value="1"/>
</dbReference>
<reference evidence="12" key="1">
    <citation type="submission" date="2019-01" db="EMBL/GenBank/DDBJ databases">
        <title>Genomic signatures and co-occurrence patterns of the ultra-small Saccharimodia (Patescibacteria phylum) suggest a symbiotic lifestyle.</title>
        <authorList>
            <person name="Lemos L."/>
            <person name="Medeiros J."/>
            <person name="Andreote F."/>
            <person name="Fernandes G."/>
            <person name="Varani A."/>
            <person name="Oliveira G."/>
            <person name="Pylro V."/>
        </authorList>
    </citation>
    <scope>NUCLEOTIDE SEQUENCE [LARGE SCALE GENOMIC DNA]</scope>
    <source>
        <strain evidence="12">AMD01</strain>
    </source>
</reference>
<evidence type="ECO:0000256" key="5">
    <source>
        <dbReference type="ARBA" id="ARBA00022692"/>
    </source>
</evidence>
<evidence type="ECO:0000256" key="3">
    <source>
        <dbReference type="ARBA" id="ARBA00022448"/>
    </source>
</evidence>
<keyword evidence="13" id="KW-1185">Reference proteome</keyword>
<dbReference type="InterPro" id="IPR045082">
    <property type="entry name" value="ATP_syn_F0_a_bact/chloroplast"/>
</dbReference>
<dbReference type="InterPro" id="IPR035908">
    <property type="entry name" value="F0_ATP_A_sf"/>
</dbReference>
<comment type="function">
    <text evidence="11">Key component of the proton channel; it plays a direct role in the translocation of protons across the membrane.</text>
</comment>
<keyword evidence="10 11" id="KW-0066">ATP synthesis</keyword>
<evidence type="ECO:0000256" key="10">
    <source>
        <dbReference type="ARBA" id="ARBA00023310"/>
    </source>
</evidence>
<keyword evidence="5 11" id="KW-0812">Transmembrane</keyword>
<evidence type="ECO:0000256" key="7">
    <source>
        <dbReference type="ARBA" id="ARBA00022989"/>
    </source>
</evidence>
<keyword evidence="4 11" id="KW-0138">CF(0)</keyword>
<dbReference type="GO" id="GO:0045259">
    <property type="term" value="C:proton-transporting ATP synthase complex"/>
    <property type="evidence" value="ECO:0007669"/>
    <property type="project" value="UniProtKB-KW"/>
</dbReference>
<feature type="transmembrane region" description="Helical" evidence="11">
    <location>
        <begin position="58"/>
        <end position="75"/>
    </location>
</feature>
<keyword evidence="7 11" id="KW-1133">Transmembrane helix</keyword>
<dbReference type="SUPFAM" id="SSF81336">
    <property type="entry name" value="F1F0 ATP synthase subunit A"/>
    <property type="match status" value="1"/>
</dbReference>
<dbReference type="CDD" id="cd00310">
    <property type="entry name" value="ATP-synt_Fo_a_6"/>
    <property type="match status" value="1"/>
</dbReference>
<proteinExistence type="inferred from homology"/>
<protein>
    <recommendedName>
        <fullName evidence="11">ATP synthase subunit a</fullName>
    </recommendedName>
    <alternativeName>
        <fullName evidence="11">ATP synthase F0 sector subunit a</fullName>
    </alternativeName>
    <alternativeName>
        <fullName evidence="11">F-ATPase subunit 6</fullName>
    </alternativeName>
</protein>
<keyword evidence="6 11" id="KW-0375">Hydrogen ion transport</keyword>
<name>A0A4Q0AIW1_9BACT</name>
<dbReference type="EMBL" id="SCKW01000019">
    <property type="protein sequence ID" value="RWZ79129.1"/>
    <property type="molecule type" value="Genomic_DNA"/>
</dbReference>
<evidence type="ECO:0000313" key="13">
    <source>
        <dbReference type="Proteomes" id="UP000289269"/>
    </source>
</evidence>
<dbReference type="GO" id="GO:0005886">
    <property type="term" value="C:plasma membrane"/>
    <property type="evidence" value="ECO:0007669"/>
    <property type="project" value="UniProtKB-SubCell"/>
</dbReference>
<dbReference type="Gene3D" id="1.20.120.220">
    <property type="entry name" value="ATP synthase, F0 complex, subunit A"/>
    <property type="match status" value="1"/>
</dbReference>
<feature type="transmembrane region" description="Helical" evidence="11">
    <location>
        <begin position="196"/>
        <end position="219"/>
    </location>
</feature>
<feature type="transmembrane region" description="Helical" evidence="11">
    <location>
        <begin position="95"/>
        <end position="118"/>
    </location>
</feature>
<organism evidence="12 13">
    <name type="scientific">Candidatus Chaera renei</name>
    <dbReference type="NCBI Taxonomy" id="2506947"/>
    <lineage>
        <taxon>Bacteria</taxon>
        <taxon>Candidatus Saccharimonadota</taxon>
        <taxon>Candidatus Saccharimonadia</taxon>
        <taxon>Candidatus Saccharimonadales</taxon>
        <taxon>Candidatus Saccharimonadaceae</taxon>
        <taxon>Candidatus Chaera</taxon>
    </lineage>
</organism>
<keyword evidence="11" id="KW-1003">Cell membrane</keyword>
<evidence type="ECO:0000256" key="2">
    <source>
        <dbReference type="ARBA" id="ARBA00006810"/>
    </source>
</evidence>
<gene>
    <name evidence="11" type="primary">atpB</name>
    <name evidence="12" type="ORF">EOT04_02210</name>
</gene>
<dbReference type="InterPro" id="IPR000568">
    <property type="entry name" value="ATP_synth_F0_asu"/>
</dbReference>
<evidence type="ECO:0000256" key="9">
    <source>
        <dbReference type="ARBA" id="ARBA00023136"/>
    </source>
</evidence>
<dbReference type="InterPro" id="IPR023011">
    <property type="entry name" value="ATP_synth_F0_asu_AS"/>
</dbReference>
<dbReference type="Pfam" id="PF00119">
    <property type="entry name" value="ATP-synt_A"/>
    <property type="match status" value="1"/>
</dbReference>
<sequence length="240" mass="26426">MTLGLAGYGLVVWLFLAVARGVKRGSRGRVVLATQWLFEILLGNIEQVVGSRKLARRLAPLAITLFFFIMINYWLSVLPVVGPVTWGGVPLFRSLAADLNVTFALAIISMVAAQLYAIKTHGFFANGGRYFKNPFKDLIGAFEGILEFIAEFSRLTALSLRLFGNVFAGEVLLGMVGFMSGWLAPLSLPFFMVFELFIGAVQAYVFFMLTVVFVSLGTVSHSRQPHTGKRREFKKTAATG</sequence>
<accession>A0A4Q0AIW1</accession>
<dbReference type="Proteomes" id="UP000289269">
    <property type="component" value="Unassembled WGS sequence"/>
</dbReference>
<dbReference type="HAMAP" id="MF_01393">
    <property type="entry name" value="ATP_synth_a_bact"/>
    <property type="match status" value="1"/>
</dbReference>
<comment type="caution">
    <text evidence="12">The sequence shown here is derived from an EMBL/GenBank/DDBJ whole genome shotgun (WGS) entry which is preliminary data.</text>
</comment>
<evidence type="ECO:0000256" key="1">
    <source>
        <dbReference type="ARBA" id="ARBA00004141"/>
    </source>
</evidence>
<dbReference type="GO" id="GO:0046933">
    <property type="term" value="F:proton-transporting ATP synthase activity, rotational mechanism"/>
    <property type="evidence" value="ECO:0007669"/>
    <property type="project" value="UniProtKB-UniRule"/>
</dbReference>
<evidence type="ECO:0000256" key="11">
    <source>
        <dbReference type="HAMAP-Rule" id="MF_01393"/>
    </source>
</evidence>
<keyword evidence="9 11" id="KW-0472">Membrane</keyword>
<evidence type="ECO:0000256" key="8">
    <source>
        <dbReference type="ARBA" id="ARBA00023065"/>
    </source>
</evidence>
<dbReference type="AlphaFoldDB" id="A0A4Q0AIW1"/>
<feature type="transmembrane region" description="Helical" evidence="11">
    <location>
        <begin position="162"/>
        <end position="184"/>
    </location>
</feature>
<keyword evidence="8 11" id="KW-0406">Ion transport</keyword>